<feature type="compositionally biased region" description="Polar residues" evidence="1">
    <location>
        <begin position="104"/>
        <end position="121"/>
    </location>
</feature>
<gene>
    <name evidence="2" type="ORF">BT96DRAFT_22867</name>
</gene>
<dbReference type="EMBL" id="ML769392">
    <property type="protein sequence ID" value="KAE9408122.1"/>
    <property type="molecule type" value="Genomic_DNA"/>
</dbReference>
<sequence length="161" mass="18188">MVRDTTRGIHTGKETGAVGGAAAVVKVLLQRGEDTPTPRLGLDLVREIEIEIGGKKEQTPSLVYHLQTLSAGSEERKRKRRRSANERRRSVRKRKRKLVHNLVNGENTVSSPRSTSSQRPLSSRRGWLKNAKSIRKQSRKIKIRKSLPDSLRTIIQVRALL</sequence>
<protein>
    <submittedName>
        <fullName evidence="2">Uncharacterized protein</fullName>
    </submittedName>
</protein>
<evidence type="ECO:0000313" key="3">
    <source>
        <dbReference type="Proteomes" id="UP000799118"/>
    </source>
</evidence>
<organism evidence="2 3">
    <name type="scientific">Gymnopus androsaceus JB14</name>
    <dbReference type="NCBI Taxonomy" id="1447944"/>
    <lineage>
        <taxon>Eukaryota</taxon>
        <taxon>Fungi</taxon>
        <taxon>Dikarya</taxon>
        <taxon>Basidiomycota</taxon>
        <taxon>Agaricomycotina</taxon>
        <taxon>Agaricomycetes</taxon>
        <taxon>Agaricomycetidae</taxon>
        <taxon>Agaricales</taxon>
        <taxon>Marasmiineae</taxon>
        <taxon>Omphalotaceae</taxon>
        <taxon>Gymnopus</taxon>
    </lineage>
</organism>
<evidence type="ECO:0000256" key="1">
    <source>
        <dbReference type="SAM" id="MobiDB-lite"/>
    </source>
</evidence>
<dbReference type="Proteomes" id="UP000799118">
    <property type="component" value="Unassembled WGS sequence"/>
</dbReference>
<reference evidence="2" key="1">
    <citation type="journal article" date="2019" name="Environ. Microbiol.">
        <title>Fungal ecological strategies reflected in gene transcription - a case study of two litter decomposers.</title>
        <authorList>
            <person name="Barbi F."/>
            <person name="Kohler A."/>
            <person name="Barry K."/>
            <person name="Baskaran P."/>
            <person name="Daum C."/>
            <person name="Fauchery L."/>
            <person name="Ihrmark K."/>
            <person name="Kuo A."/>
            <person name="LaButti K."/>
            <person name="Lipzen A."/>
            <person name="Morin E."/>
            <person name="Grigoriev I.V."/>
            <person name="Henrissat B."/>
            <person name="Lindahl B."/>
            <person name="Martin F."/>
        </authorList>
    </citation>
    <scope>NUCLEOTIDE SEQUENCE</scope>
    <source>
        <strain evidence="2">JB14</strain>
    </source>
</reference>
<accession>A0A6A4I7W9</accession>
<dbReference type="AlphaFoldDB" id="A0A6A4I7W9"/>
<keyword evidence="3" id="KW-1185">Reference proteome</keyword>
<feature type="region of interest" description="Disordered" evidence="1">
    <location>
        <begin position="67"/>
        <end position="133"/>
    </location>
</feature>
<proteinExistence type="predicted"/>
<name>A0A6A4I7W9_9AGAR</name>
<evidence type="ECO:0000313" key="2">
    <source>
        <dbReference type="EMBL" id="KAE9408122.1"/>
    </source>
</evidence>
<feature type="compositionally biased region" description="Basic residues" evidence="1">
    <location>
        <begin position="89"/>
        <end position="99"/>
    </location>
</feature>